<dbReference type="AlphaFoldDB" id="A0A963YV37"/>
<gene>
    <name evidence="3" type="ORF">ASILVAE211_20715</name>
</gene>
<dbReference type="RefSeq" id="WP_227323277.1">
    <property type="nucleotide sequence ID" value="NZ_JAESVB010000015.1"/>
</dbReference>
<evidence type="ECO:0000313" key="3">
    <source>
        <dbReference type="EMBL" id="MCB8877630.1"/>
    </source>
</evidence>
<dbReference type="EMBL" id="JAESVB010000015">
    <property type="protein sequence ID" value="MCB8877630.1"/>
    <property type="molecule type" value="Genomic_DNA"/>
</dbReference>
<dbReference type="GO" id="GO:0003824">
    <property type="term" value="F:catalytic activity"/>
    <property type="evidence" value="ECO:0007669"/>
    <property type="project" value="InterPro"/>
</dbReference>
<dbReference type="SUPFAM" id="SSF75304">
    <property type="entry name" value="Amidase signature (AS) enzymes"/>
    <property type="match status" value="1"/>
</dbReference>
<evidence type="ECO:0000256" key="1">
    <source>
        <dbReference type="ARBA" id="ARBA00009199"/>
    </source>
</evidence>
<accession>A0A963YV37</accession>
<evidence type="ECO:0000259" key="2">
    <source>
        <dbReference type="Pfam" id="PF01425"/>
    </source>
</evidence>
<comment type="similarity">
    <text evidence="1">Belongs to the amidase family.</text>
</comment>
<protein>
    <submittedName>
        <fullName evidence="3">Amidase</fullName>
    </submittedName>
</protein>
<dbReference type="Gene3D" id="3.90.1300.10">
    <property type="entry name" value="Amidase signature (AS) domain"/>
    <property type="match status" value="1"/>
</dbReference>
<evidence type="ECO:0000313" key="4">
    <source>
        <dbReference type="Proteomes" id="UP000708298"/>
    </source>
</evidence>
<name>A0A963YV37_9PROT</name>
<organism evidence="3 4">
    <name type="scientific">Acidisoma silvae</name>
    <dbReference type="NCBI Taxonomy" id="2802396"/>
    <lineage>
        <taxon>Bacteria</taxon>
        <taxon>Pseudomonadati</taxon>
        <taxon>Pseudomonadota</taxon>
        <taxon>Alphaproteobacteria</taxon>
        <taxon>Acetobacterales</taxon>
        <taxon>Acidocellaceae</taxon>
        <taxon>Acidisoma</taxon>
    </lineage>
</organism>
<reference evidence="3" key="2">
    <citation type="submission" date="2021-01" db="EMBL/GenBank/DDBJ databases">
        <authorList>
            <person name="Mieszkin S."/>
            <person name="Pouder E."/>
            <person name="Alain K."/>
        </authorList>
    </citation>
    <scope>NUCLEOTIDE SEQUENCE</scope>
    <source>
        <strain evidence="3">HW T2.11</strain>
    </source>
</reference>
<dbReference type="InterPro" id="IPR020556">
    <property type="entry name" value="Amidase_CS"/>
</dbReference>
<proteinExistence type="inferred from homology"/>
<dbReference type="PANTHER" id="PTHR11895:SF7">
    <property type="entry name" value="GLUTAMYL-TRNA(GLN) AMIDOTRANSFERASE SUBUNIT A, MITOCHONDRIAL"/>
    <property type="match status" value="1"/>
</dbReference>
<reference evidence="3" key="1">
    <citation type="journal article" date="2021" name="Microorganisms">
        <title>Acidisoma silvae sp. nov. and Acidisomacellulosilytica sp. nov., Two Acidophilic Bacteria Isolated from Decaying Wood, Hydrolyzing Cellulose and Producing Poly-3-hydroxybutyrate.</title>
        <authorList>
            <person name="Mieszkin S."/>
            <person name="Pouder E."/>
            <person name="Uroz S."/>
            <person name="Simon-Colin C."/>
            <person name="Alain K."/>
        </authorList>
    </citation>
    <scope>NUCLEOTIDE SEQUENCE</scope>
    <source>
        <strain evidence="3">HW T2.11</strain>
    </source>
</reference>
<dbReference type="Proteomes" id="UP000708298">
    <property type="component" value="Unassembled WGS sequence"/>
</dbReference>
<dbReference type="InterPro" id="IPR036928">
    <property type="entry name" value="AS_sf"/>
</dbReference>
<dbReference type="Pfam" id="PF01425">
    <property type="entry name" value="Amidase"/>
    <property type="match status" value="1"/>
</dbReference>
<feature type="domain" description="Amidase" evidence="2">
    <location>
        <begin position="22"/>
        <end position="439"/>
    </location>
</feature>
<dbReference type="PANTHER" id="PTHR11895">
    <property type="entry name" value="TRANSAMIDASE"/>
    <property type="match status" value="1"/>
</dbReference>
<sequence>MPEDITGLAAALRAGALTAEALLDRALARIAAGDGALNSFVALDDAGARAAARDSDRRRAAGAARSALDGVPLSIKDNLLAAGLPATWGSRALAGFVPAEDELPVARLRAAGAVILGKTNVPELTVEGYTANDLFGVTGNPWNPALTPGGSSGGAAASVAAGFVPGAIGTDAGGSIRRPASHTGLVGWKPSTGRIARFGGFPTILSDFEVIGTLTRSLADARLLDDVLRGPDARDRRSLLVPGTGWAGKPRVLYVPQFGSSPVDPEVAAATRGFAEALTETGADVTEGAVFFDLSAAGRVWSAITRAGVAHIMTWQPGFEAVAGASVRAMAAEGRLVTGTDYVASLETVAVLRAQFASLFASYDLVLTPAAAALPWDAAAPYPTRIDGQEAGPRDHAIFTGWVNIGGLPAVSLPVALSQTNLPIGVQLVAGFGQDEALLDFAAEAARLMPAPALPLSSSP</sequence>
<comment type="caution">
    <text evidence="3">The sequence shown here is derived from an EMBL/GenBank/DDBJ whole genome shotgun (WGS) entry which is preliminary data.</text>
</comment>
<keyword evidence="4" id="KW-1185">Reference proteome</keyword>
<dbReference type="InterPro" id="IPR000120">
    <property type="entry name" value="Amidase"/>
</dbReference>
<dbReference type="InterPro" id="IPR023631">
    <property type="entry name" value="Amidase_dom"/>
</dbReference>
<dbReference type="PROSITE" id="PS00571">
    <property type="entry name" value="AMIDASES"/>
    <property type="match status" value="1"/>
</dbReference>